<dbReference type="Pfam" id="PF01145">
    <property type="entry name" value="Band_7"/>
    <property type="match status" value="1"/>
</dbReference>
<feature type="transmembrane region" description="Helical" evidence="6">
    <location>
        <begin position="6"/>
        <end position="26"/>
    </location>
</feature>
<dbReference type="Proteomes" id="UP000177171">
    <property type="component" value="Unassembled WGS sequence"/>
</dbReference>
<organism evidence="8 9">
    <name type="scientific">Candidatus Sungbacteria bacterium RIFCSPLOWO2_12_FULL_41_11</name>
    <dbReference type="NCBI Taxonomy" id="1802286"/>
    <lineage>
        <taxon>Bacteria</taxon>
        <taxon>Candidatus Sungiibacteriota</taxon>
    </lineage>
</organism>
<evidence type="ECO:0000256" key="4">
    <source>
        <dbReference type="SAM" id="Coils"/>
    </source>
</evidence>
<dbReference type="PANTHER" id="PTHR13806:SF46">
    <property type="entry name" value="FLOTILLIN-1-RELATED"/>
    <property type="match status" value="1"/>
</dbReference>
<keyword evidence="6" id="KW-1133">Transmembrane helix</keyword>
<dbReference type="Gene3D" id="3.30.479.30">
    <property type="entry name" value="Band 7 domain"/>
    <property type="match status" value="1"/>
</dbReference>
<dbReference type="SUPFAM" id="SSF117892">
    <property type="entry name" value="Band 7/SPFH domain"/>
    <property type="match status" value="1"/>
</dbReference>
<keyword evidence="4" id="KW-0175">Coiled coil</keyword>
<feature type="region of interest" description="Disordered" evidence="5">
    <location>
        <begin position="501"/>
        <end position="529"/>
    </location>
</feature>
<dbReference type="InterPro" id="IPR036013">
    <property type="entry name" value="Band_7/SPFH_dom_sf"/>
</dbReference>
<protein>
    <recommendedName>
        <fullName evidence="7">Band 7 domain-containing protein</fullName>
    </recommendedName>
</protein>
<name>A0A1G2LT04_9BACT</name>
<dbReference type="CDD" id="cd03399">
    <property type="entry name" value="SPFH_flotillin"/>
    <property type="match status" value="1"/>
</dbReference>
<keyword evidence="3 6" id="KW-0472">Membrane</keyword>
<comment type="similarity">
    <text evidence="2">Belongs to the band 7/mec-2 family. Flotillin subfamily.</text>
</comment>
<dbReference type="GO" id="GO:0005886">
    <property type="term" value="C:plasma membrane"/>
    <property type="evidence" value="ECO:0007669"/>
    <property type="project" value="TreeGrafter"/>
</dbReference>
<comment type="caution">
    <text evidence="8">The sequence shown here is derived from an EMBL/GenBank/DDBJ whole genome shotgun (WGS) entry which is preliminary data.</text>
</comment>
<dbReference type="GO" id="GO:0072659">
    <property type="term" value="P:protein localization to plasma membrane"/>
    <property type="evidence" value="ECO:0007669"/>
    <property type="project" value="TreeGrafter"/>
</dbReference>
<reference evidence="8 9" key="1">
    <citation type="journal article" date="2016" name="Nat. Commun.">
        <title>Thousands of microbial genomes shed light on interconnected biogeochemical processes in an aquifer system.</title>
        <authorList>
            <person name="Anantharaman K."/>
            <person name="Brown C.T."/>
            <person name="Hug L.A."/>
            <person name="Sharon I."/>
            <person name="Castelle C.J."/>
            <person name="Probst A.J."/>
            <person name="Thomas B.C."/>
            <person name="Singh A."/>
            <person name="Wilkins M.J."/>
            <person name="Karaoz U."/>
            <person name="Brodie E.L."/>
            <person name="Williams K.H."/>
            <person name="Hubbard S.S."/>
            <person name="Banfield J.F."/>
        </authorList>
    </citation>
    <scope>NUCLEOTIDE SEQUENCE [LARGE SCALE GENOMIC DNA]</scope>
</reference>
<keyword evidence="6" id="KW-0812">Transmembrane</keyword>
<evidence type="ECO:0000256" key="1">
    <source>
        <dbReference type="ARBA" id="ARBA00004370"/>
    </source>
</evidence>
<proteinExistence type="inferred from homology"/>
<dbReference type="PANTHER" id="PTHR13806">
    <property type="entry name" value="FLOTILLIN-RELATED"/>
    <property type="match status" value="1"/>
</dbReference>
<dbReference type="InterPro" id="IPR027705">
    <property type="entry name" value="Flotillin_fam"/>
</dbReference>
<dbReference type="InterPro" id="IPR001107">
    <property type="entry name" value="Band_7"/>
</dbReference>
<feature type="domain" description="Band 7" evidence="7">
    <location>
        <begin position="27"/>
        <end position="201"/>
    </location>
</feature>
<accession>A0A1G2LT04</accession>
<sequence length="529" mass="56533">MFGSFLIPILIAFTGLAFFAGLITWAKLLKKVAPDKVAIITGRKKRVVQGEKTTNYRIVRGGTVFVNPVTEVVQYLPLNLVTLPIEVKEAYNKDGVPVDVECVANIKIKGEDKAIQNAVERFLDSPKNIHDTVKQTLEGHLRSIVGTMTIEDLNSNRKAFASAVTVDAVAELEQMGIGVDSIVIKKISDGSGYLAALGRKRTAEVKRDADIGEAEAKAEAKKKSTDAERAAEIIAAENQRATFEAHRDLETKKADYDAEIKAKQATAAQAGPRAQAEAEKAVMVAKEEAKIAQTEAAGRVQIQEAKRKEQELLATTIKLADAEKQATIVKAEGEATARMTKAEAEKTAKVAEAEGEAAKIKKEGEAHAAVIKAKLVAEAEGKKELAAALRELNEAGQLLFLMEKSPEVINALGEAGERIARGVFEPVGHGVGQIDTISVYDSGNGNGQGAVERATDIVPSIVFNFLQKCKANGMNNIGDTLTNLVTALNAKIAPSTVVEETKPESAHYGLEQTADKVSGNKSASQEATV</sequence>
<gene>
    <name evidence="8" type="ORF">A3G49_03565</name>
</gene>
<dbReference type="AlphaFoldDB" id="A0A1G2LT04"/>
<feature type="compositionally biased region" description="Polar residues" evidence="5">
    <location>
        <begin position="519"/>
        <end position="529"/>
    </location>
</feature>
<dbReference type="GO" id="GO:0002020">
    <property type="term" value="F:protease binding"/>
    <property type="evidence" value="ECO:0007669"/>
    <property type="project" value="TreeGrafter"/>
</dbReference>
<evidence type="ECO:0000313" key="8">
    <source>
        <dbReference type="EMBL" id="OHA14778.1"/>
    </source>
</evidence>
<feature type="coiled-coil region" evidence="4">
    <location>
        <begin position="246"/>
        <end position="363"/>
    </location>
</feature>
<evidence type="ECO:0000256" key="6">
    <source>
        <dbReference type="SAM" id="Phobius"/>
    </source>
</evidence>
<evidence type="ECO:0000313" key="9">
    <source>
        <dbReference type="Proteomes" id="UP000177171"/>
    </source>
</evidence>
<evidence type="ECO:0000259" key="7">
    <source>
        <dbReference type="SMART" id="SM00244"/>
    </source>
</evidence>
<dbReference type="EMBL" id="MHQY01000003">
    <property type="protein sequence ID" value="OHA14778.1"/>
    <property type="molecule type" value="Genomic_DNA"/>
</dbReference>
<evidence type="ECO:0000256" key="5">
    <source>
        <dbReference type="SAM" id="MobiDB-lite"/>
    </source>
</evidence>
<dbReference type="SMART" id="SM00244">
    <property type="entry name" value="PHB"/>
    <property type="match status" value="1"/>
</dbReference>
<evidence type="ECO:0000256" key="2">
    <source>
        <dbReference type="ARBA" id="ARBA00007161"/>
    </source>
</evidence>
<comment type="subcellular location">
    <subcellularLocation>
        <location evidence="1">Membrane</location>
    </subcellularLocation>
</comment>
<evidence type="ECO:0000256" key="3">
    <source>
        <dbReference type="ARBA" id="ARBA00023136"/>
    </source>
</evidence>